<evidence type="ECO:0000256" key="1">
    <source>
        <dbReference type="SAM" id="MobiDB-lite"/>
    </source>
</evidence>
<name>A0ABX3MYA6_9RHOB</name>
<dbReference type="Proteomes" id="UP000190787">
    <property type="component" value="Unassembled WGS sequence"/>
</dbReference>
<feature type="region of interest" description="Disordered" evidence="1">
    <location>
        <begin position="1"/>
        <end position="26"/>
    </location>
</feature>
<comment type="caution">
    <text evidence="2">The sequence shown here is derived from an EMBL/GenBank/DDBJ whole genome shotgun (WGS) entry which is preliminary data.</text>
</comment>
<evidence type="ECO:0000313" key="2">
    <source>
        <dbReference type="EMBL" id="OOY23134.1"/>
    </source>
</evidence>
<dbReference type="RefSeq" id="WP_078605985.1">
    <property type="nucleotide sequence ID" value="NZ_MPZV01000004.1"/>
</dbReference>
<sequence length="165" mass="18753">MDFEKRLQERRKAFDNEQAEREKQAEAARLKKQDAVASAISLLKEFALPTLLSARASLRKNDLDLKIQDDFSEDMPVNARAIASATCCSFARKSDGYRMESRPLVIEVEGEKFKIGFGREYNRHTIQELISTTDPQNSDEVIKGAILTLTDEILAKVKDHPIPWN</sequence>
<organism evidence="2 3">
    <name type="scientific">Thioclava sediminum</name>
    <dbReference type="NCBI Taxonomy" id="1915319"/>
    <lineage>
        <taxon>Bacteria</taxon>
        <taxon>Pseudomonadati</taxon>
        <taxon>Pseudomonadota</taxon>
        <taxon>Alphaproteobacteria</taxon>
        <taxon>Rhodobacterales</taxon>
        <taxon>Paracoccaceae</taxon>
        <taxon>Thioclava</taxon>
    </lineage>
</organism>
<gene>
    <name evidence="2" type="ORF">BMI91_16965</name>
</gene>
<proteinExistence type="predicted"/>
<accession>A0ABX3MYA6</accession>
<keyword evidence="3" id="KW-1185">Reference proteome</keyword>
<reference evidence="2 3" key="1">
    <citation type="submission" date="2016-11" db="EMBL/GenBank/DDBJ databases">
        <title>A multilocus sequence analysis scheme for characterization of bacteria in the genus Thioclava.</title>
        <authorList>
            <person name="Liu Y."/>
            <person name="Shao Z."/>
        </authorList>
    </citation>
    <scope>NUCLEOTIDE SEQUENCE [LARGE SCALE GENOMIC DNA]</scope>
    <source>
        <strain evidence="2 3">TAW-CT134</strain>
    </source>
</reference>
<evidence type="ECO:0000313" key="3">
    <source>
        <dbReference type="Proteomes" id="UP000190787"/>
    </source>
</evidence>
<dbReference type="EMBL" id="MPZV01000004">
    <property type="protein sequence ID" value="OOY23134.1"/>
    <property type="molecule type" value="Genomic_DNA"/>
</dbReference>
<protein>
    <submittedName>
        <fullName evidence="2">Uncharacterized protein</fullName>
    </submittedName>
</protein>